<dbReference type="Pfam" id="PF11164">
    <property type="entry name" value="DUF2948"/>
    <property type="match status" value="1"/>
</dbReference>
<dbReference type="InterPro" id="IPR021335">
    <property type="entry name" value="DUF2948"/>
</dbReference>
<organism evidence="1 2">
    <name type="scientific">Methylorubrum populi</name>
    <dbReference type="NCBI Taxonomy" id="223967"/>
    <lineage>
        <taxon>Bacteria</taxon>
        <taxon>Pseudomonadati</taxon>
        <taxon>Pseudomonadota</taxon>
        <taxon>Alphaproteobacteria</taxon>
        <taxon>Hyphomicrobiales</taxon>
        <taxon>Methylobacteriaceae</taxon>
        <taxon>Methylorubrum</taxon>
    </lineage>
</organism>
<proteinExistence type="predicted"/>
<dbReference type="EMBL" id="DYYG01000010">
    <property type="protein sequence ID" value="HJE22594.1"/>
    <property type="molecule type" value="Genomic_DNA"/>
</dbReference>
<name>A0A921DZW4_9HYPH</name>
<protein>
    <submittedName>
        <fullName evidence="1">DUF2948 family protein</fullName>
    </submittedName>
</protein>
<dbReference type="AlphaFoldDB" id="A0A921DZW4"/>
<sequence length="151" mass="16450">MELLKLAALDAEDLAVISAHLQDAILRPEDLAWLPGEHRFVLAARRFDWSVAPGEPPRRRLTGVHFERVLSVKARGISPGAASGESLSLLAVTFEETDAPSGIATLVFSGGAAIRLELECIEVRLKDLGPVWEADGRPDHEAVRTLIENRP</sequence>
<comment type="caution">
    <text evidence="1">The sequence shown here is derived from an EMBL/GenBank/DDBJ whole genome shotgun (WGS) entry which is preliminary data.</text>
</comment>
<gene>
    <name evidence="1" type="ORF">K8W01_02880</name>
</gene>
<accession>A0A921DZW4</accession>
<evidence type="ECO:0000313" key="1">
    <source>
        <dbReference type="EMBL" id="HJE22594.1"/>
    </source>
</evidence>
<evidence type="ECO:0000313" key="2">
    <source>
        <dbReference type="Proteomes" id="UP000742631"/>
    </source>
</evidence>
<reference evidence="1" key="1">
    <citation type="journal article" date="2021" name="PeerJ">
        <title>Extensive microbial diversity within the chicken gut microbiome revealed by metagenomics and culture.</title>
        <authorList>
            <person name="Gilroy R."/>
            <person name="Ravi A."/>
            <person name="Getino M."/>
            <person name="Pursley I."/>
            <person name="Horton D.L."/>
            <person name="Alikhan N.F."/>
            <person name="Baker D."/>
            <person name="Gharbi K."/>
            <person name="Hall N."/>
            <person name="Watson M."/>
            <person name="Adriaenssens E.M."/>
            <person name="Foster-Nyarko E."/>
            <person name="Jarju S."/>
            <person name="Secka A."/>
            <person name="Antonio M."/>
            <person name="Oren A."/>
            <person name="Chaudhuri R.R."/>
            <person name="La Ragione R."/>
            <person name="Hildebrand F."/>
            <person name="Pallen M.J."/>
        </authorList>
    </citation>
    <scope>NUCLEOTIDE SEQUENCE</scope>
    <source>
        <strain evidence="1">316</strain>
    </source>
</reference>
<reference evidence="1" key="2">
    <citation type="submission" date="2021-09" db="EMBL/GenBank/DDBJ databases">
        <authorList>
            <person name="Gilroy R."/>
        </authorList>
    </citation>
    <scope>NUCLEOTIDE SEQUENCE</scope>
    <source>
        <strain evidence="1">316</strain>
    </source>
</reference>
<dbReference type="Proteomes" id="UP000742631">
    <property type="component" value="Unassembled WGS sequence"/>
</dbReference>